<dbReference type="Pfam" id="PF00664">
    <property type="entry name" value="ABC_membrane"/>
    <property type="match status" value="2"/>
</dbReference>
<feature type="transmembrane region" description="Helical" evidence="11">
    <location>
        <begin position="1569"/>
        <end position="1592"/>
    </location>
</feature>
<dbReference type="InterPro" id="IPR017871">
    <property type="entry name" value="ABC_transporter-like_CS"/>
</dbReference>
<evidence type="ECO:0000259" key="13">
    <source>
        <dbReference type="PROSITE" id="PS50929"/>
    </source>
</evidence>
<feature type="domain" description="ABC transporter" evidence="12">
    <location>
        <begin position="1068"/>
        <end position="1296"/>
    </location>
</feature>
<dbReference type="FunFam" id="1.20.1560.10:FF:000066">
    <property type="entry name" value="ABC multidrug transporter (Eurofung)"/>
    <property type="match status" value="1"/>
</dbReference>
<dbReference type="Gene3D" id="3.40.50.300">
    <property type="entry name" value="P-loop containing nucleotide triphosphate hydrolases"/>
    <property type="match status" value="2"/>
</dbReference>
<feature type="transmembrane region" description="Helical" evidence="11">
    <location>
        <begin position="634"/>
        <end position="653"/>
    </location>
</feature>
<evidence type="ECO:0000259" key="12">
    <source>
        <dbReference type="PROSITE" id="PS50893"/>
    </source>
</evidence>
<reference evidence="14" key="1">
    <citation type="journal article" date="2021" name="Mol. Plant Microbe Interact.">
        <title>Complete Genome Sequence of the Plant-Pathogenic Fungus Colletotrichum lupini.</title>
        <authorList>
            <person name="Baroncelli R."/>
            <person name="Pensec F."/>
            <person name="Da Lio D."/>
            <person name="Boufleur T."/>
            <person name="Vicente I."/>
            <person name="Sarrocco S."/>
            <person name="Picot A."/>
            <person name="Baraldi E."/>
            <person name="Sukno S."/>
            <person name="Thon M."/>
            <person name="Le Floch G."/>
        </authorList>
    </citation>
    <scope>NUCLEOTIDE SEQUENCE</scope>
    <source>
        <strain evidence="14">IMI 504893</strain>
    </source>
</reference>
<dbReference type="Gene3D" id="1.10.472.10">
    <property type="entry name" value="Cyclin-like"/>
    <property type="match status" value="2"/>
</dbReference>
<feature type="transmembrane region" description="Helical" evidence="11">
    <location>
        <begin position="1350"/>
        <end position="1370"/>
    </location>
</feature>
<feature type="domain" description="ABC transmembrane type-1" evidence="13">
    <location>
        <begin position="755"/>
        <end position="1030"/>
    </location>
</feature>
<dbReference type="InterPro" id="IPR013763">
    <property type="entry name" value="Cyclin-like_dom"/>
</dbReference>
<feature type="region of interest" description="Disordered" evidence="10">
    <location>
        <begin position="235"/>
        <end position="257"/>
    </location>
</feature>
<dbReference type="InterPro" id="IPR036915">
    <property type="entry name" value="Cyclin-like_sf"/>
</dbReference>
<evidence type="ECO:0000313" key="14">
    <source>
        <dbReference type="EMBL" id="UQC74003.1"/>
    </source>
</evidence>
<dbReference type="GeneID" id="73334707"/>
<dbReference type="RefSeq" id="XP_049135654.1">
    <property type="nucleotide sequence ID" value="XM_049279697.1"/>
</dbReference>
<keyword evidence="8 11" id="KW-0472">Membrane</keyword>
<dbReference type="CDD" id="cd03250">
    <property type="entry name" value="ABCC_MRP_domain1"/>
    <property type="match status" value="1"/>
</dbReference>
<dbReference type="EMBL" id="CP019471">
    <property type="protein sequence ID" value="UQC74003.1"/>
    <property type="molecule type" value="Genomic_DNA"/>
</dbReference>
<dbReference type="SMART" id="SM00382">
    <property type="entry name" value="AAA"/>
    <property type="match status" value="2"/>
</dbReference>
<feature type="transmembrane region" description="Helical" evidence="11">
    <location>
        <begin position="1382"/>
        <end position="1400"/>
    </location>
</feature>
<dbReference type="InterPro" id="IPR050173">
    <property type="entry name" value="ABC_transporter_C-like"/>
</dbReference>
<name>A0A9Q8W7M6_9PEZI</name>
<dbReference type="PROSITE" id="PS50929">
    <property type="entry name" value="ABC_TM1F"/>
    <property type="match status" value="2"/>
</dbReference>
<dbReference type="CDD" id="cd18580">
    <property type="entry name" value="ABC_6TM_ABCC_D2"/>
    <property type="match status" value="1"/>
</dbReference>
<dbReference type="CDD" id="cd18579">
    <property type="entry name" value="ABC_6TM_ABCC_D1"/>
    <property type="match status" value="1"/>
</dbReference>
<dbReference type="Pfam" id="PF00005">
    <property type="entry name" value="ABC_tran"/>
    <property type="match status" value="2"/>
</dbReference>
<dbReference type="Gene3D" id="1.20.1560.10">
    <property type="entry name" value="ABC transporter type 1, transmembrane domain"/>
    <property type="match status" value="2"/>
</dbReference>
<keyword evidence="9" id="KW-0195">Cyclin</keyword>
<organism evidence="14 15">
    <name type="scientific">Colletotrichum lupini</name>
    <dbReference type="NCBI Taxonomy" id="145971"/>
    <lineage>
        <taxon>Eukaryota</taxon>
        <taxon>Fungi</taxon>
        <taxon>Dikarya</taxon>
        <taxon>Ascomycota</taxon>
        <taxon>Pezizomycotina</taxon>
        <taxon>Sordariomycetes</taxon>
        <taxon>Hypocreomycetidae</taxon>
        <taxon>Glomerellales</taxon>
        <taxon>Glomerellaceae</taxon>
        <taxon>Colletotrichum</taxon>
        <taxon>Colletotrichum acutatum species complex</taxon>
    </lineage>
</organism>
<proteinExistence type="inferred from homology"/>
<dbReference type="SUPFAM" id="SSF90123">
    <property type="entry name" value="ABC transporter transmembrane region"/>
    <property type="match status" value="2"/>
</dbReference>
<keyword evidence="2" id="KW-0813">Transport</keyword>
<feature type="transmembrane region" description="Helical" evidence="11">
    <location>
        <begin position="967"/>
        <end position="991"/>
    </location>
</feature>
<sequence length="1927" mass="212336">MAANYWESTQRRFWLFSKDELQAVRQKLEDDNSDLVQMFPLPQQRHLGIYFNQQVNRLGKRMVVRQQAMATAQVYIKRFYTKVEIRRTNPYLVVATALYLACKMEESPQHIRLIVSEARSLWPDFLGLDTSKLGECEFFMISEMSSQLIVHQPYRTLNNYQQELNLTQEDVALGWSIINDHYMTDLPLLYPPHTIALTAILLVLVLRPSPNMSGSNPPSAAGIAAASAALAQAQGRVPGLPPTPGTPNPADKEKQPEARFTRVQRYGAWLAESNVDIAAMVDCTQELISFYDCHEQYNDKLSREQINRFVKARVLDKSSDSLLIESTTRTSTDSSKVTMRNSMRNGISQMHTPGARLYSGPQVFNPIRLRDRKAEMPESLRMRKGIDRLTQLDIASAFGTHCAMLKRLDTGIVNVAYFMQGMRPYKSNREVVGFKQVNRPRMPCASRLHSNIVSSLAKRSTWNTDPLFTKYGSEGTRRTIPMTLKTITIQPLDSVFVILPQSSATSECTETQRRREESMRGKGEISLVFAVAVIPSIEASQRNDQGHSGTPRPWQSFVAQSIILATTALSTPRLGLNLASAILSLVAYVGLCPLLLLEHTKSVRPSDLAVVYLLVSSGCNLLDLGTGVPDNGSAIIVVPAFTSLCIKGVLLVVELRGKQTILQSPRDQWSPEELSNILDRTFFGWINPIIARGNRYILTGDCLPLMDSKLSSQLRRQQALQAWSQRNKPEKKTTLPKVLLRSILPQFLVPIIPRFVLIGFRYAQPVLIGTVIRSISMSSEESQDGGYSVVSMAVFVYVGLAIARTAYQHSLNRLKIMIRGAVVGLLNNKQLNQQSTGYGDAKVVTLMSTDADNVVQSASMFHETWAQIIEVGIGTAMLARRVGWVCAVPFVMIFFCSRVSRYLAKNLQSKQKDWSVATQNRIAMTTSMLGSVKSLKMLGIVDHTESLILSLRLRELEMAKKVRWMMVAYNASANALGIFAPILTLVLYVIVARLNGSALDVETAFTTTALLGLVTHPANMIMTIVPQAVGSLAAFERIQQYLIEPPRNDQRLIFDKAEDSLVDISPAISLEAVTIQGLTASKPPAFSNLNLVIDKGSMVMCSGPVGSGKTTLVRALLGEVPTASGTISVSTKHIGYCEQSPWLPSGTFKQAVCGFLPEEPSWYQEVIQLCCLDEDLLANPSGDSTMIGSRGLNLSGGQRQRVALARAIYARSEIVILDDSFSALDGKTESRIVENLLGSAGHFRKTGTTVLLVTHSTAHFNLADQLIILGGGAIAYQGTWDDLKQNPKYASLKVNIVDSKNDTVVKQPQVDKTVQSQNLKMAEAVSDLSRATGDISLYGYYFRAVGFRHILLLLACTSTYSFFVTFPQYWLQKWTEAPVSQTTFYICGYLISSLLAWLATSGTMWSTQILIAPASGTELHRRLLSTIIGAPLSYFSKTDMGVTLNHFSQDIQLVDKQLPPAIMSMSNQVFKLLVQVVLLFSTQKLLALSLPLCAAVVYLVQRVYLRTSRQLRLLDLESQSAVYSSFLESVEGVTTIRAFGWEKQAEHANVVCLDKSQKPAYILFCLQQWLGIVLDLMVAAIATGLITLAVFVRGTTTAGQIGMALNIVLAANATLLSLVTSWTNMEISLGAISRLKTLEADTPKEEQPHEDFVPTEAWPSSGSVEFDKVTVSYNPDAVALQDVTLKASPGQQLIVCGRTGSGKSTLLLTLLRLLDTDAGSIRIDGVDLRLVPRSLIRQKCFITVSQESFILGHASLRFNLDPSTSLPDEAIISALERVGLLSHFYLQNTSSGEETRNTLDSPLSSLPQMSTGQSQLFALARALVQLKSINHPPESSANGTECRHIMPILLLDEATSSLDTETESVTRDIINQEFTDKGHTVIAITHRLGGVTEGLRPERDAMVLLSKGKIGKLGEAEDVLDAAALKG</sequence>
<evidence type="ECO:0000256" key="2">
    <source>
        <dbReference type="ARBA" id="ARBA00022448"/>
    </source>
</evidence>
<gene>
    <name evidence="14" type="ORF">CLUP02_00650</name>
</gene>
<dbReference type="InterPro" id="IPR011527">
    <property type="entry name" value="ABC1_TM_dom"/>
</dbReference>
<dbReference type="InterPro" id="IPR044746">
    <property type="entry name" value="ABCC_6TM_D1"/>
</dbReference>
<dbReference type="GO" id="GO:0016887">
    <property type="term" value="F:ATP hydrolysis activity"/>
    <property type="evidence" value="ECO:0007669"/>
    <property type="project" value="InterPro"/>
</dbReference>
<evidence type="ECO:0000256" key="1">
    <source>
        <dbReference type="ARBA" id="ARBA00004651"/>
    </source>
</evidence>
<dbReference type="SMART" id="SM00385">
    <property type="entry name" value="CYCLIN"/>
    <property type="match status" value="2"/>
</dbReference>
<dbReference type="PANTHER" id="PTHR24223:SF345">
    <property type="entry name" value="ABC MULTIDRUG TRANSPORTER (EUROFUNG)"/>
    <property type="match status" value="1"/>
</dbReference>
<protein>
    <recommendedName>
        <fullName evidence="16">RNA polymerase II holoenzyme cyclin-like subunit</fullName>
    </recommendedName>
</protein>
<evidence type="ECO:0000256" key="8">
    <source>
        <dbReference type="ARBA" id="ARBA00023136"/>
    </source>
</evidence>
<keyword evidence="5" id="KW-0547">Nucleotide-binding</keyword>
<feature type="transmembrane region" description="Helical" evidence="11">
    <location>
        <begin position="574"/>
        <end position="597"/>
    </location>
</feature>
<dbReference type="InterPro" id="IPR006671">
    <property type="entry name" value="Cyclin_N"/>
</dbReference>
<keyword evidence="6" id="KW-0067">ATP-binding</keyword>
<feature type="transmembrane region" description="Helical" evidence="11">
    <location>
        <begin position="1604"/>
        <end position="1623"/>
    </location>
</feature>
<evidence type="ECO:0000256" key="11">
    <source>
        <dbReference type="SAM" id="Phobius"/>
    </source>
</evidence>
<evidence type="ECO:0000256" key="10">
    <source>
        <dbReference type="SAM" id="MobiDB-lite"/>
    </source>
</evidence>
<feature type="domain" description="ABC transmembrane type-1" evidence="13">
    <location>
        <begin position="1350"/>
        <end position="1626"/>
    </location>
</feature>
<evidence type="ECO:0000313" key="15">
    <source>
        <dbReference type="Proteomes" id="UP000830671"/>
    </source>
</evidence>
<dbReference type="PROSITE" id="PS50893">
    <property type="entry name" value="ABC_TRANSPORTER_2"/>
    <property type="match status" value="2"/>
</dbReference>
<comment type="similarity">
    <text evidence="9">Belongs to the cyclin family.</text>
</comment>
<keyword evidence="4 11" id="KW-0812">Transmembrane</keyword>
<dbReference type="GO" id="GO:0140359">
    <property type="term" value="F:ABC-type transporter activity"/>
    <property type="evidence" value="ECO:0007669"/>
    <property type="project" value="InterPro"/>
</dbReference>
<feature type="domain" description="ABC transporter" evidence="12">
    <location>
        <begin position="1664"/>
        <end position="1925"/>
    </location>
</feature>
<evidence type="ECO:0000256" key="3">
    <source>
        <dbReference type="ARBA" id="ARBA00022475"/>
    </source>
</evidence>
<feature type="transmembrane region" description="Helical" evidence="11">
    <location>
        <begin position="609"/>
        <end position="628"/>
    </location>
</feature>
<dbReference type="SUPFAM" id="SSF47954">
    <property type="entry name" value="Cyclin-like"/>
    <property type="match status" value="2"/>
</dbReference>
<dbReference type="PANTHER" id="PTHR24223">
    <property type="entry name" value="ATP-BINDING CASSETTE SUB-FAMILY C"/>
    <property type="match status" value="1"/>
</dbReference>
<dbReference type="InterPro" id="IPR003439">
    <property type="entry name" value="ABC_transporter-like_ATP-bd"/>
</dbReference>
<dbReference type="InterPro" id="IPR027417">
    <property type="entry name" value="P-loop_NTPase"/>
</dbReference>
<dbReference type="Proteomes" id="UP000830671">
    <property type="component" value="Chromosome 1"/>
</dbReference>
<keyword evidence="3" id="KW-1003">Cell membrane</keyword>
<dbReference type="KEGG" id="clup:CLUP02_00650"/>
<evidence type="ECO:0000256" key="9">
    <source>
        <dbReference type="RuleBase" id="RU000383"/>
    </source>
</evidence>
<evidence type="ECO:0000256" key="7">
    <source>
        <dbReference type="ARBA" id="ARBA00022989"/>
    </source>
</evidence>
<feature type="transmembrane region" description="Helical" evidence="11">
    <location>
        <begin position="738"/>
        <end position="760"/>
    </location>
</feature>
<feature type="transmembrane region" description="Helical" evidence="11">
    <location>
        <begin position="1472"/>
        <end position="1500"/>
    </location>
</feature>
<dbReference type="GO" id="GO:0005886">
    <property type="term" value="C:plasma membrane"/>
    <property type="evidence" value="ECO:0007669"/>
    <property type="project" value="UniProtKB-SubCell"/>
</dbReference>
<dbReference type="GO" id="GO:0005524">
    <property type="term" value="F:ATP binding"/>
    <property type="evidence" value="ECO:0007669"/>
    <property type="project" value="UniProtKB-KW"/>
</dbReference>
<dbReference type="CDD" id="cd20513">
    <property type="entry name" value="CYCLIN_CCNC_rpt1"/>
    <property type="match status" value="1"/>
</dbReference>
<feature type="transmembrane region" description="Helical" evidence="11">
    <location>
        <begin position="786"/>
        <end position="807"/>
    </location>
</feature>
<evidence type="ECO:0008006" key="16">
    <source>
        <dbReference type="Google" id="ProtNLM"/>
    </source>
</evidence>
<dbReference type="PROSITE" id="PS00211">
    <property type="entry name" value="ABC_TRANSPORTER_1"/>
    <property type="match status" value="1"/>
</dbReference>
<dbReference type="InterPro" id="IPR003593">
    <property type="entry name" value="AAA+_ATPase"/>
</dbReference>
<accession>A0A9Q8W7M6</accession>
<keyword evidence="7 11" id="KW-1133">Transmembrane helix</keyword>
<comment type="subcellular location">
    <subcellularLocation>
        <location evidence="1">Cell membrane</location>
        <topology evidence="1">Multi-pass membrane protein</topology>
    </subcellularLocation>
</comment>
<dbReference type="InterPro" id="IPR044726">
    <property type="entry name" value="ABCC_6TM_D2"/>
</dbReference>
<evidence type="ECO:0000256" key="4">
    <source>
        <dbReference type="ARBA" id="ARBA00022692"/>
    </source>
</evidence>
<dbReference type="InterPro" id="IPR036640">
    <property type="entry name" value="ABC1_TM_sf"/>
</dbReference>
<keyword evidence="15" id="KW-1185">Reference proteome</keyword>
<dbReference type="Pfam" id="PF00134">
    <property type="entry name" value="Cyclin_N"/>
    <property type="match status" value="1"/>
</dbReference>
<dbReference type="SUPFAM" id="SSF52540">
    <property type="entry name" value="P-loop containing nucleoside triphosphate hydrolases"/>
    <property type="match status" value="2"/>
</dbReference>
<evidence type="ECO:0000256" key="6">
    <source>
        <dbReference type="ARBA" id="ARBA00022840"/>
    </source>
</evidence>
<evidence type="ECO:0000256" key="5">
    <source>
        <dbReference type="ARBA" id="ARBA00022741"/>
    </source>
</evidence>